<dbReference type="Pfam" id="PF13673">
    <property type="entry name" value="Acetyltransf_10"/>
    <property type="match status" value="1"/>
</dbReference>
<feature type="domain" description="N-acetyltransferase" evidence="3">
    <location>
        <begin position="1"/>
        <end position="147"/>
    </location>
</feature>
<comment type="caution">
    <text evidence="4">The sequence shown here is derived from an EMBL/GenBank/DDBJ whole genome shotgun (WGS) entry which is preliminary data.</text>
</comment>
<dbReference type="PANTHER" id="PTHR43800">
    <property type="entry name" value="PEPTIDYL-LYSINE N-ACETYLTRANSFERASE YJAB"/>
    <property type="match status" value="1"/>
</dbReference>
<protein>
    <submittedName>
        <fullName evidence="4">GNAT family N-acetyltransferase</fullName>
    </submittedName>
</protein>
<proteinExistence type="predicted"/>
<dbReference type="RefSeq" id="WP_138536423.1">
    <property type="nucleotide sequence ID" value="NZ_VANR01000005.1"/>
</dbReference>
<keyword evidence="1 4" id="KW-0808">Transferase</keyword>
<evidence type="ECO:0000313" key="4">
    <source>
        <dbReference type="EMBL" id="TMM29621.1"/>
    </source>
</evidence>
<keyword evidence="5" id="KW-1185">Reference proteome</keyword>
<dbReference type="GO" id="GO:0016747">
    <property type="term" value="F:acyltransferase activity, transferring groups other than amino-acyl groups"/>
    <property type="evidence" value="ECO:0007669"/>
    <property type="project" value="InterPro"/>
</dbReference>
<dbReference type="SUPFAM" id="SSF55729">
    <property type="entry name" value="Acyl-CoA N-acyltransferases (Nat)"/>
    <property type="match status" value="1"/>
</dbReference>
<dbReference type="InterPro" id="IPR016181">
    <property type="entry name" value="Acyl_CoA_acyltransferase"/>
</dbReference>
<dbReference type="EMBL" id="VANR01000005">
    <property type="protein sequence ID" value="TMM29621.1"/>
    <property type="molecule type" value="Genomic_DNA"/>
</dbReference>
<evidence type="ECO:0000256" key="2">
    <source>
        <dbReference type="ARBA" id="ARBA00023315"/>
    </source>
</evidence>
<dbReference type="OrthoDB" id="9789605at2"/>
<dbReference type="AlphaFoldDB" id="A0A5S3N2R1"/>
<dbReference type="PROSITE" id="PS51186">
    <property type="entry name" value="GNAT"/>
    <property type="match status" value="1"/>
</dbReference>
<evidence type="ECO:0000313" key="5">
    <source>
        <dbReference type="Proteomes" id="UP000307140"/>
    </source>
</evidence>
<accession>A0A5S3N2R1</accession>
<keyword evidence="2" id="KW-0012">Acyltransferase</keyword>
<dbReference type="CDD" id="cd04301">
    <property type="entry name" value="NAT_SF"/>
    <property type="match status" value="1"/>
</dbReference>
<sequence>MIVKAVLSDANKLTEIAIKSKAFWGYSDELIESWREDLTVTPKMFQDFNIYKYIVDTEIAGFYILYRANIRTSFLEFLFVSPKFINQGIGKQLLDHAIRYCIGGSSAILNVLSDPNAEAFYAKHGFKVIGRRESSIKGRLLPEMELEFPENM</sequence>
<name>A0A5S3N2R1_9FLAO</name>
<organism evidence="4 5">
    <name type="scientific">Polaribacter aestuariivivens</name>
    <dbReference type="NCBI Taxonomy" id="2304626"/>
    <lineage>
        <taxon>Bacteria</taxon>
        <taxon>Pseudomonadati</taxon>
        <taxon>Bacteroidota</taxon>
        <taxon>Flavobacteriia</taxon>
        <taxon>Flavobacteriales</taxon>
        <taxon>Flavobacteriaceae</taxon>
    </lineage>
</organism>
<gene>
    <name evidence="4" type="ORF">FDT66_10935</name>
</gene>
<evidence type="ECO:0000259" key="3">
    <source>
        <dbReference type="PROSITE" id="PS51186"/>
    </source>
</evidence>
<dbReference type="InterPro" id="IPR000182">
    <property type="entry name" value="GNAT_dom"/>
</dbReference>
<reference evidence="4 5" key="1">
    <citation type="submission" date="2019-05" db="EMBL/GenBank/DDBJ databases">
        <title>Polaribacter aestuariivivens sp. nov., isolated from a tidal flat.</title>
        <authorList>
            <person name="Yoon J.-H."/>
        </authorList>
    </citation>
    <scope>NUCLEOTIDE SEQUENCE [LARGE SCALE GENOMIC DNA]</scope>
    <source>
        <strain evidence="4 5">DBTF-3</strain>
    </source>
</reference>
<dbReference type="Proteomes" id="UP000307140">
    <property type="component" value="Unassembled WGS sequence"/>
</dbReference>
<evidence type="ECO:0000256" key="1">
    <source>
        <dbReference type="ARBA" id="ARBA00022679"/>
    </source>
</evidence>
<dbReference type="PANTHER" id="PTHR43800:SF1">
    <property type="entry name" value="PEPTIDYL-LYSINE N-ACETYLTRANSFERASE YJAB"/>
    <property type="match status" value="1"/>
</dbReference>
<dbReference type="Gene3D" id="3.40.630.30">
    <property type="match status" value="1"/>
</dbReference>